<sequence>MSASLAVLLTAQAIVSPPAAPAPPAVQPPPPVAADSAAVTRWQHDNAVGKTLRGLQRDGVDLGFDGVENVAGNPIGGARQGVREAHFIVGTANLDLERLFGLSKTRVHIQGAWFTGDSLGREVIGNSISLQSTFRPVPGPRLTQLSIEHDFGRLNLLVGRADENSYFNNSPLNCSFMSSIICLTGYGAIPVIGITGFPFSAWAAKARYAVDDRRYVQVMVTEHNMALHAPGKGGLDFSLGKGSGVLLAGELGYQTSFAQERLPRRYKLGVFVNTDGGTSPYYDGSGASAALSGRPRAALGGSRVALYGLIDRTIARAPGAGTRNLALFARGFWNVGNVQMLDSFVSAGFVKTGTFRHRDEDTVGIILSDAHFSDQQIGNLRDLRARAGGHGAPHHDEIVGEFSYGWAALHGFKIYPVVQYVLHPDPMFAPKRRTDVPSAVVLGLRADVRLAQLFGG</sequence>
<evidence type="ECO:0000256" key="1">
    <source>
        <dbReference type="ARBA" id="ARBA00008769"/>
    </source>
</evidence>
<dbReference type="Proteomes" id="UP001367771">
    <property type="component" value="Unassembled WGS sequence"/>
</dbReference>
<name>A0ABU8H5B0_9SPHN</name>
<accession>A0ABU8H5B0</accession>
<keyword evidence="2" id="KW-0732">Signal</keyword>
<comment type="similarity">
    <text evidence="1 2">Belongs to the OprB family.</text>
</comment>
<feature type="signal peptide" evidence="2">
    <location>
        <begin position="1"/>
        <end position="21"/>
    </location>
</feature>
<dbReference type="PANTHER" id="PTHR37944:SF1">
    <property type="entry name" value="PORIN B"/>
    <property type="match status" value="1"/>
</dbReference>
<dbReference type="InterPro" id="IPR038673">
    <property type="entry name" value="OprB_sf"/>
</dbReference>
<organism evidence="3 4">
    <name type="scientific">Sphingomonas kyungheensis</name>
    <dbReference type="NCBI Taxonomy" id="1069987"/>
    <lineage>
        <taxon>Bacteria</taxon>
        <taxon>Pseudomonadati</taxon>
        <taxon>Pseudomonadota</taxon>
        <taxon>Alphaproteobacteria</taxon>
        <taxon>Sphingomonadales</taxon>
        <taxon>Sphingomonadaceae</taxon>
        <taxon>Sphingomonas</taxon>
    </lineage>
</organism>
<dbReference type="Pfam" id="PF04966">
    <property type="entry name" value="OprB"/>
    <property type="match status" value="1"/>
</dbReference>
<dbReference type="RefSeq" id="WP_336545647.1">
    <property type="nucleotide sequence ID" value="NZ_JBBBDM010000007.1"/>
</dbReference>
<dbReference type="Gene3D" id="2.40.160.180">
    <property type="entry name" value="Carbohydrate-selective porin OprB"/>
    <property type="match status" value="1"/>
</dbReference>
<protein>
    <submittedName>
        <fullName evidence="3">Carbohydrate porin</fullName>
    </submittedName>
</protein>
<proteinExistence type="inferred from homology"/>
<dbReference type="EMBL" id="JBBBDM010000007">
    <property type="protein sequence ID" value="MEI5688156.1"/>
    <property type="molecule type" value="Genomic_DNA"/>
</dbReference>
<dbReference type="InterPro" id="IPR052932">
    <property type="entry name" value="OprB_Porin"/>
</dbReference>
<dbReference type="PANTHER" id="PTHR37944">
    <property type="entry name" value="PORIN B"/>
    <property type="match status" value="1"/>
</dbReference>
<feature type="chain" id="PRO_5044977331" evidence="2">
    <location>
        <begin position="22"/>
        <end position="456"/>
    </location>
</feature>
<gene>
    <name evidence="3" type="ORF">V8201_13785</name>
</gene>
<evidence type="ECO:0000313" key="3">
    <source>
        <dbReference type="EMBL" id="MEI5688156.1"/>
    </source>
</evidence>
<dbReference type="InterPro" id="IPR007049">
    <property type="entry name" value="Carb-sel_porin_OprB"/>
</dbReference>
<keyword evidence="4" id="KW-1185">Reference proteome</keyword>
<evidence type="ECO:0000313" key="4">
    <source>
        <dbReference type="Proteomes" id="UP001367771"/>
    </source>
</evidence>
<evidence type="ECO:0000256" key="2">
    <source>
        <dbReference type="RuleBase" id="RU363072"/>
    </source>
</evidence>
<reference evidence="3 4" key="1">
    <citation type="journal article" date="2013" name="Int. J. Syst. Evol. Microbiol.">
        <title>Sphingomonas kyungheensis sp. nov., a bacterium with ginsenoside-converting activity isolated from soil of a ginseng field.</title>
        <authorList>
            <person name="Son H.M."/>
            <person name="Yang J.E."/>
            <person name="Park Y."/>
            <person name="Han C.K."/>
            <person name="Kim S.G."/>
            <person name="Kook M."/>
            <person name="Yi T.H."/>
        </authorList>
    </citation>
    <scope>NUCLEOTIDE SEQUENCE [LARGE SCALE GENOMIC DNA]</scope>
    <source>
        <strain evidence="3 4">LMG 26582</strain>
    </source>
</reference>
<comment type="caution">
    <text evidence="3">The sequence shown here is derived from an EMBL/GenBank/DDBJ whole genome shotgun (WGS) entry which is preliminary data.</text>
</comment>